<dbReference type="EMBL" id="LR796860">
    <property type="protein sequence ID" value="CAB4170424.1"/>
    <property type="molecule type" value="Genomic_DNA"/>
</dbReference>
<proteinExistence type="predicted"/>
<dbReference type="EMBL" id="LR796945">
    <property type="protein sequence ID" value="CAB4176902.1"/>
    <property type="molecule type" value="Genomic_DNA"/>
</dbReference>
<protein>
    <submittedName>
        <fullName evidence="3">Uncharacterized protein</fullName>
    </submittedName>
</protein>
<evidence type="ECO:0000313" key="2">
    <source>
        <dbReference type="EMBL" id="CAB4176902.1"/>
    </source>
</evidence>
<dbReference type="EMBL" id="LR797369">
    <property type="protein sequence ID" value="CAB4211071.1"/>
    <property type="molecule type" value="Genomic_DNA"/>
</dbReference>
<organism evidence="3">
    <name type="scientific">uncultured Caudovirales phage</name>
    <dbReference type="NCBI Taxonomy" id="2100421"/>
    <lineage>
        <taxon>Viruses</taxon>
        <taxon>Duplodnaviria</taxon>
        <taxon>Heunggongvirae</taxon>
        <taxon>Uroviricota</taxon>
        <taxon>Caudoviricetes</taxon>
        <taxon>Peduoviridae</taxon>
        <taxon>Maltschvirus</taxon>
        <taxon>Maltschvirus maltsch</taxon>
    </lineage>
</organism>
<dbReference type="EMBL" id="LR797157">
    <property type="protein sequence ID" value="CAB4190659.1"/>
    <property type="molecule type" value="Genomic_DNA"/>
</dbReference>
<reference evidence="3" key="1">
    <citation type="submission" date="2020-05" db="EMBL/GenBank/DDBJ databases">
        <authorList>
            <person name="Chiriac C."/>
            <person name="Salcher M."/>
            <person name="Ghai R."/>
            <person name="Kavagutti S V."/>
        </authorList>
    </citation>
    <scope>NUCLEOTIDE SEQUENCE</scope>
</reference>
<evidence type="ECO:0000313" key="1">
    <source>
        <dbReference type="EMBL" id="CAB4170424.1"/>
    </source>
</evidence>
<evidence type="ECO:0000313" key="5">
    <source>
        <dbReference type="EMBL" id="CAB4211071.1"/>
    </source>
</evidence>
<evidence type="ECO:0000313" key="7">
    <source>
        <dbReference type="EMBL" id="CAB5227696.1"/>
    </source>
</evidence>
<dbReference type="EMBL" id="LR797518">
    <property type="protein sequence ID" value="CAB4222603.1"/>
    <property type="molecule type" value="Genomic_DNA"/>
</dbReference>
<evidence type="ECO:0000313" key="3">
    <source>
        <dbReference type="EMBL" id="CAB4182030.1"/>
    </source>
</evidence>
<sequence length="90" mass="9931">MAITINQINQAIMFGDLTNDQLNSVIAALKFARNELGKTKKWAFDPGQKVKFVSRGVVYIGTVQKIMTKKVLVNTSVGNYRVPAEMLDAA</sequence>
<evidence type="ECO:0000313" key="6">
    <source>
        <dbReference type="EMBL" id="CAB4222603.1"/>
    </source>
</evidence>
<name>A0A6J5QBE2_9CAUD</name>
<gene>
    <name evidence="3" type="ORF">UFOVP1065_114</name>
    <name evidence="4" type="ORF">UFOVP1198_83</name>
    <name evidence="5" type="ORF">UFOVP1418_75</name>
    <name evidence="7" type="ORF">UFOVP1524_75</name>
    <name evidence="6" type="ORF">UFOVP1651_75</name>
    <name evidence="1" type="ORF">UFOVP908_53</name>
    <name evidence="2" type="ORF">UFOVP990_83</name>
</gene>
<evidence type="ECO:0000313" key="4">
    <source>
        <dbReference type="EMBL" id="CAB4190659.1"/>
    </source>
</evidence>
<accession>A0A6J5QBE2</accession>
<dbReference type="EMBL" id="LR798378">
    <property type="protein sequence ID" value="CAB5227696.1"/>
    <property type="molecule type" value="Genomic_DNA"/>
</dbReference>
<dbReference type="EMBL" id="LR797021">
    <property type="protein sequence ID" value="CAB4182030.1"/>
    <property type="molecule type" value="Genomic_DNA"/>
</dbReference>